<evidence type="ECO:0000259" key="2">
    <source>
        <dbReference type="Pfam" id="PF13338"/>
    </source>
</evidence>
<keyword evidence="4" id="KW-1185">Reference proteome</keyword>
<dbReference type="Pfam" id="PF13338">
    <property type="entry name" value="AbiEi_4"/>
    <property type="match status" value="1"/>
</dbReference>
<dbReference type="Gene3D" id="3.40.960.10">
    <property type="entry name" value="VSR Endonuclease"/>
    <property type="match status" value="1"/>
</dbReference>
<reference evidence="3" key="1">
    <citation type="submission" date="2022-10" db="EMBL/GenBank/DDBJ databases">
        <title>The WGS of Solirubrobacter sp. CPCC 204708.</title>
        <authorList>
            <person name="Jiang Z."/>
        </authorList>
    </citation>
    <scope>NUCLEOTIDE SEQUENCE</scope>
    <source>
        <strain evidence="3">CPCC 204708</strain>
    </source>
</reference>
<dbReference type="SUPFAM" id="SSF52980">
    <property type="entry name" value="Restriction endonuclease-like"/>
    <property type="match status" value="1"/>
</dbReference>
<dbReference type="EMBL" id="JAPCID010000003">
    <property type="protein sequence ID" value="MDA0136305.1"/>
    <property type="molecule type" value="Genomic_DNA"/>
</dbReference>
<evidence type="ECO:0000313" key="3">
    <source>
        <dbReference type="EMBL" id="MDA0136305.1"/>
    </source>
</evidence>
<dbReference type="Pfam" id="PF04480">
    <property type="entry name" value="DUF559"/>
    <property type="match status" value="1"/>
</dbReference>
<dbReference type="InterPro" id="IPR025159">
    <property type="entry name" value="AbiEi_N"/>
</dbReference>
<protein>
    <submittedName>
        <fullName evidence="3">Type IV toxin-antitoxin system AbiEi family antitoxin domain-containing protein</fullName>
    </submittedName>
</protein>
<gene>
    <name evidence="3" type="ORF">OJ962_02265</name>
</gene>
<proteinExistence type="predicted"/>
<comment type="caution">
    <text evidence="3">The sequence shown here is derived from an EMBL/GenBank/DDBJ whole genome shotgun (WGS) entry which is preliminary data.</text>
</comment>
<dbReference type="InterPro" id="IPR007569">
    <property type="entry name" value="DUF559"/>
</dbReference>
<accession>A0ABT4RCP4</accession>
<organism evidence="3 4">
    <name type="scientific">Solirubrobacter deserti</name>
    <dbReference type="NCBI Taxonomy" id="2282478"/>
    <lineage>
        <taxon>Bacteria</taxon>
        <taxon>Bacillati</taxon>
        <taxon>Actinomycetota</taxon>
        <taxon>Thermoleophilia</taxon>
        <taxon>Solirubrobacterales</taxon>
        <taxon>Solirubrobacteraceae</taxon>
        <taxon>Solirubrobacter</taxon>
    </lineage>
</organism>
<dbReference type="RefSeq" id="WP_202955541.1">
    <property type="nucleotide sequence ID" value="NZ_JAPCID010000003.1"/>
</dbReference>
<evidence type="ECO:0000313" key="4">
    <source>
        <dbReference type="Proteomes" id="UP001147700"/>
    </source>
</evidence>
<evidence type="ECO:0000259" key="1">
    <source>
        <dbReference type="Pfam" id="PF04480"/>
    </source>
</evidence>
<dbReference type="Proteomes" id="UP001147700">
    <property type="component" value="Unassembled WGS sequence"/>
</dbReference>
<feature type="domain" description="DUF559" evidence="1">
    <location>
        <begin position="203"/>
        <end position="266"/>
    </location>
</feature>
<name>A0ABT4RCP4_9ACTN</name>
<sequence>MTDDPVQALAKFAAGQWGVVSRGELEALGLSARQVDRMVARGHLHPLHRGVYAVGHRNVTTEGRFLAAVKACGDQSVLSHYAAACHHGWLRYDGRPIDVTSLGRRRRPGIKTHVTEHLEREIVRQIPVTPRLRTITDLARTADERTVKRALRTARFSEAELAQLPSRITGLRAVPTASGSEDFVFDLVVAAGFAEPLVNAPYPNSSYVPDLWWPEQRLIVEVDSREWHSDPLAQRDDLDRQAWLEAKGERVLRTTRPQVRRDPHNFFARLRAAGAPYTRSAQTQL</sequence>
<feature type="domain" description="AbiEi antitoxin N-terminal" evidence="2">
    <location>
        <begin position="7"/>
        <end position="54"/>
    </location>
</feature>
<dbReference type="InterPro" id="IPR011335">
    <property type="entry name" value="Restrct_endonuc-II-like"/>
</dbReference>